<sequence>MEVGNEMNIEKVDTLASKKVHMSRSVSRRTALLGTLAVAAGLMAGCANKQGAGSAATARGSRFVFGDTTFNPENEEPDINPHNTYSGWAAMRYGVGETLFRYSDAMEIQPWLATGFKMEDPKTWRITLRDGVKFSNGRDLDATAVKECLDHLIEVHDRARTNLDIESIEASGKDVIITTTTPKPTLLNSLSDPFGCIIDMQAGISSVGMVVGTGPYVATSLESGSQIDLERNKHYWDGTPGYDEIRVLTITDGDTLTMSLQSGEIDGAYGMPYASYPLFEGDDYTFSSTPTSRAFFAQMNFESPLAKDPAVRRAIALAIDKETFVNKMLKGNGYVAHGPFPENMSFGGKIKGAPAYEPKAAIAALEQAGWVDADGDGIREKDGVKLQIRWLTYPSRQELPLLAESVQATLKEVGIDVSINSTADHNTLRKDRSAWDVYASAMVTAPTGDPEYFFATHCLDSSTANNGAYHSDELEKLAAELSEEFDVEKRSKIAVKMQETILADDAYVFCSHLKMSMISSSKVKGLVAHPCDFYEISAELAPQS</sequence>
<comment type="similarity">
    <text evidence="2">Belongs to the bacterial solute-binding protein 5 family.</text>
</comment>
<gene>
    <name evidence="5" type="ORF">K6V98_04420</name>
</gene>
<proteinExistence type="inferred from homology"/>
<dbReference type="PROSITE" id="PS51318">
    <property type="entry name" value="TAT"/>
    <property type="match status" value="1"/>
</dbReference>
<protein>
    <submittedName>
        <fullName evidence="5">ABC transporter substrate-binding protein</fullName>
    </submittedName>
</protein>
<dbReference type="CDD" id="cd08490">
    <property type="entry name" value="PBP2_NikA_DppA_OppA_like_3"/>
    <property type="match status" value="1"/>
</dbReference>
<accession>A0ABS7MJR4</accession>
<comment type="subcellular location">
    <subcellularLocation>
        <location evidence="1">Cell membrane</location>
        <topology evidence="1">Lipid-anchor</topology>
    </subcellularLocation>
</comment>
<dbReference type="SUPFAM" id="SSF53850">
    <property type="entry name" value="Periplasmic binding protein-like II"/>
    <property type="match status" value="1"/>
</dbReference>
<dbReference type="InterPro" id="IPR039424">
    <property type="entry name" value="SBP_5"/>
</dbReference>
<evidence type="ECO:0000256" key="3">
    <source>
        <dbReference type="ARBA" id="ARBA00022729"/>
    </source>
</evidence>
<dbReference type="Gene3D" id="3.10.105.10">
    <property type="entry name" value="Dipeptide-binding Protein, Domain 3"/>
    <property type="match status" value="1"/>
</dbReference>
<evidence type="ECO:0000313" key="6">
    <source>
        <dbReference type="Proteomes" id="UP000700908"/>
    </source>
</evidence>
<dbReference type="EMBL" id="JAIMFO010000006">
    <property type="protein sequence ID" value="MBY4797599.1"/>
    <property type="molecule type" value="Genomic_DNA"/>
</dbReference>
<dbReference type="PANTHER" id="PTHR30290">
    <property type="entry name" value="PERIPLASMIC BINDING COMPONENT OF ABC TRANSPORTER"/>
    <property type="match status" value="1"/>
</dbReference>
<dbReference type="InterPro" id="IPR000914">
    <property type="entry name" value="SBP_5_dom"/>
</dbReference>
<dbReference type="PROSITE" id="PS01040">
    <property type="entry name" value="SBP_BACTERIAL_5"/>
    <property type="match status" value="1"/>
</dbReference>
<dbReference type="Gene3D" id="3.40.190.10">
    <property type="entry name" value="Periplasmic binding protein-like II"/>
    <property type="match status" value="1"/>
</dbReference>
<comment type="caution">
    <text evidence="5">The sequence shown here is derived from an EMBL/GenBank/DDBJ whole genome shotgun (WGS) entry which is preliminary data.</text>
</comment>
<dbReference type="InterPro" id="IPR030678">
    <property type="entry name" value="Peptide/Ni-bd"/>
</dbReference>
<reference evidence="5 6" key="1">
    <citation type="submission" date="2021-08" db="EMBL/GenBank/DDBJ databases">
        <title>Collinsella faecalis sp. nov. isolated from swine faeces.</title>
        <authorList>
            <person name="Oh B.S."/>
            <person name="Lee J.H."/>
        </authorList>
    </citation>
    <scope>NUCLEOTIDE SEQUENCE [LARGE SCALE GENOMIC DNA]</scope>
    <source>
        <strain evidence="5 6">AGMB00827</strain>
    </source>
</reference>
<dbReference type="Proteomes" id="UP000700908">
    <property type="component" value="Unassembled WGS sequence"/>
</dbReference>
<dbReference type="Pfam" id="PF00496">
    <property type="entry name" value="SBP_bac_5"/>
    <property type="match status" value="1"/>
</dbReference>
<name>A0ABS7MJR4_9ACTN</name>
<evidence type="ECO:0000256" key="1">
    <source>
        <dbReference type="ARBA" id="ARBA00004193"/>
    </source>
</evidence>
<dbReference type="RefSeq" id="WP_222199325.1">
    <property type="nucleotide sequence ID" value="NZ_JAIMFO010000006.1"/>
</dbReference>
<organism evidence="5 6">
    <name type="scientific">Collinsella ureilytica</name>
    <dbReference type="NCBI Taxonomy" id="2869515"/>
    <lineage>
        <taxon>Bacteria</taxon>
        <taxon>Bacillati</taxon>
        <taxon>Actinomycetota</taxon>
        <taxon>Coriobacteriia</taxon>
        <taxon>Coriobacteriales</taxon>
        <taxon>Coriobacteriaceae</taxon>
        <taxon>Collinsella</taxon>
    </lineage>
</organism>
<evidence type="ECO:0000259" key="4">
    <source>
        <dbReference type="Pfam" id="PF00496"/>
    </source>
</evidence>
<keyword evidence="3" id="KW-0732">Signal</keyword>
<keyword evidence="6" id="KW-1185">Reference proteome</keyword>
<evidence type="ECO:0000256" key="2">
    <source>
        <dbReference type="ARBA" id="ARBA00005695"/>
    </source>
</evidence>
<dbReference type="PANTHER" id="PTHR30290:SF81">
    <property type="entry name" value="OLIGOPEPTIDE-BINDING PROTEIN OPPA"/>
    <property type="match status" value="1"/>
</dbReference>
<dbReference type="PIRSF" id="PIRSF002741">
    <property type="entry name" value="MppA"/>
    <property type="match status" value="1"/>
</dbReference>
<feature type="domain" description="Solute-binding protein family 5" evidence="4">
    <location>
        <begin position="107"/>
        <end position="459"/>
    </location>
</feature>
<dbReference type="InterPro" id="IPR023765">
    <property type="entry name" value="SBP_5_CS"/>
</dbReference>
<dbReference type="InterPro" id="IPR006311">
    <property type="entry name" value="TAT_signal"/>
</dbReference>
<evidence type="ECO:0000313" key="5">
    <source>
        <dbReference type="EMBL" id="MBY4797599.1"/>
    </source>
</evidence>